<dbReference type="AlphaFoldDB" id="A0A8J7MP71"/>
<evidence type="ECO:0000259" key="1">
    <source>
        <dbReference type="Pfam" id="PF01471"/>
    </source>
</evidence>
<dbReference type="EMBL" id="JAESVP010000005">
    <property type="protein sequence ID" value="MBL4928530.1"/>
    <property type="molecule type" value="Genomic_DNA"/>
</dbReference>
<feature type="domain" description="Peptidoglycan binding-like" evidence="1">
    <location>
        <begin position="355"/>
        <end position="409"/>
    </location>
</feature>
<dbReference type="GO" id="GO:0009253">
    <property type="term" value="P:peptidoglycan catabolic process"/>
    <property type="evidence" value="ECO:0007669"/>
    <property type="project" value="TreeGrafter"/>
</dbReference>
<dbReference type="InterPro" id="IPR023346">
    <property type="entry name" value="Lysozyme-like_dom_sf"/>
</dbReference>
<evidence type="ECO:0000313" key="3">
    <source>
        <dbReference type="EMBL" id="MBL4928530.1"/>
    </source>
</evidence>
<gene>
    <name evidence="3" type="ORF">JI744_10480</name>
</gene>
<dbReference type="Pfam" id="PF01471">
    <property type="entry name" value="PG_binding_1"/>
    <property type="match status" value="1"/>
</dbReference>
<dbReference type="Proteomes" id="UP000619033">
    <property type="component" value="Unassembled WGS sequence"/>
</dbReference>
<evidence type="ECO:0000313" key="4">
    <source>
        <dbReference type="Proteomes" id="UP000619033"/>
    </source>
</evidence>
<evidence type="ECO:0000259" key="2">
    <source>
        <dbReference type="Pfam" id="PF13406"/>
    </source>
</evidence>
<keyword evidence="4" id="KW-1185">Reference proteome</keyword>
<dbReference type="Gene3D" id="1.10.530.10">
    <property type="match status" value="1"/>
</dbReference>
<proteinExistence type="predicted"/>
<accession>A0A8J7MP71</accession>
<dbReference type="FunFam" id="1.10.8.350:FF:000001">
    <property type="entry name" value="Lytic murein transglycosylase B"/>
    <property type="match status" value="1"/>
</dbReference>
<dbReference type="CDD" id="cd13399">
    <property type="entry name" value="Slt35-like"/>
    <property type="match status" value="1"/>
</dbReference>
<dbReference type="RefSeq" id="WP_202660491.1">
    <property type="nucleotide sequence ID" value="NZ_JAESVP010000005.1"/>
</dbReference>
<name>A0A8J7MP71_9RHOB</name>
<dbReference type="InterPro" id="IPR011970">
    <property type="entry name" value="MltB_2"/>
</dbReference>
<dbReference type="PROSITE" id="PS51257">
    <property type="entry name" value="PROKAR_LIPOPROTEIN"/>
    <property type="match status" value="1"/>
</dbReference>
<dbReference type="SUPFAM" id="SSF47090">
    <property type="entry name" value="PGBD-like"/>
    <property type="match status" value="1"/>
</dbReference>
<dbReference type="InterPro" id="IPR002477">
    <property type="entry name" value="Peptidoglycan-bd-like"/>
</dbReference>
<reference evidence="3" key="1">
    <citation type="submission" date="2021-01" db="EMBL/GenBank/DDBJ databases">
        <title>Genome seq and assembly of Tabrizicola sp. KVB23.</title>
        <authorList>
            <person name="Chhetri G."/>
        </authorList>
    </citation>
    <scope>NUCLEOTIDE SEQUENCE</scope>
    <source>
        <strain evidence="3">KVB23</strain>
    </source>
</reference>
<dbReference type="InterPro" id="IPR043426">
    <property type="entry name" value="MltB-like"/>
</dbReference>
<dbReference type="Gene3D" id="1.10.101.10">
    <property type="entry name" value="PGBD-like superfamily/PGBD"/>
    <property type="match status" value="1"/>
</dbReference>
<protein>
    <submittedName>
        <fullName evidence="3">Lytic murein transglycosylase</fullName>
    </submittedName>
</protein>
<dbReference type="GO" id="GO:0008933">
    <property type="term" value="F:peptidoglycan lytic transglycosylase activity"/>
    <property type="evidence" value="ECO:0007669"/>
    <property type="project" value="TreeGrafter"/>
</dbReference>
<sequence length="412" mass="43422">MITRRGAVLGMVSLAGLSACVGGGGSVPRVPSQVFRPEPNAAFDAWVDGFRARAAGRGISGGVIDAAFRHVGFLPGVIERDRNQTEFTRTTEDYLSIAASDERVALGRQMVSRFGGELAAIEGRYGVDRYIVAAVWGLESFFGTRRGDVPVISALSTLAFEGRRGEFFEGQLIAALKILQSGDTTPDRMTGSWAGAMGHTQFIPTSYLAYAVDFDGDWRRDIWSDDPGDALASTAAYLSRSGWQRGQPWGMEVRLPAGFDTALAGRGKGRATAEWAAMGVTAAEGGGLPGGVGSVLAPAGAGGPAFLIFQNFNVILRYNNAENYALGVGHLSDRLRGQGPLRGSFPPDATGLTKADRQEIQTRLAGMGYDVGTPDGVIGTKTKDAISAFQKSRGLAVTGVPSPDLLAALRRG</sequence>
<comment type="caution">
    <text evidence="3">The sequence shown here is derived from an EMBL/GenBank/DDBJ whole genome shotgun (WGS) entry which is preliminary data.</text>
</comment>
<dbReference type="Gene3D" id="1.10.8.350">
    <property type="entry name" value="Bacterial muramidase"/>
    <property type="match status" value="1"/>
</dbReference>
<feature type="domain" description="Transglycosylase SLT" evidence="2">
    <location>
        <begin position="43"/>
        <end position="333"/>
    </location>
</feature>
<dbReference type="NCBIfam" id="TIGR02283">
    <property type="entry name" value="MltB_2"/>
    <property type="match status" value="1"/>
</dbReference>
<dbReference type="SUPFAM" id="SSF53955">
    <property type="entry name" value="Lysozyme-like"/>
    <property type="match status" value="1"/>
</dbReference>
<dbReference type="Pfam" id="PF13406">
    <property type="entry name" value="SLT_2"/>
    <property type="match status" value="1"/>
</dbReference>
<dbReference type="InterPro" id="IPR031304">
    <property type="entry name" value="SLT_2"/>
</dbReference>
<dbReference type="PANTHER" id="PTHR30163">
    <property type="entry name" value="MEMBRANE-BOUND LYTIC MUREIN TRANSGLYCOSYLASE B"/>
    <property type="match status" value="1"/>
</dbReference>
<dbReference type="PANTHER" id="PTHR30163:SF8">
    <property type="entry name" value="LYTIC MUREIN TRANSGLYCOSYLASE"/>
    <property type="match status" value="1"/>
</dbReference>
<dbReference type="InterPro" id="IPR036366">
    <property type="entry name" value="PGBDSf"/>
</dbReference>
<dbReference type="InterPro" id="IPR036365">
    <property type="entry name" value="PGBD-like_sf"/>
</dbReference>
<organism evidence="3 4">
    <name type="scientific">Fuscibacter oryzae</name>
    <dbReference type="NCBI Taxonomy" id="2803939"/>
    <lineage>
        <taxon>Bacteria</taxon>
        <taxon>Pseudomonadati</taxon>
        <taxon>Pseudomonadota</taxon>
        <taxon>Alphaproteobacteria</taxon>
        <taxon>Rhodobacterales</taxon>
        <taxon>Paracoccaceae</taxon>
        <taxon>Fuscibacter</taxon>
    </lineage>
</organism>